<evidence type="ECO:0000313" key="1">
    <source>
        <dbReference type="EMBL" id="KKL77925.1"/>
    </source>
</evidence>
<name>A0A0F9H8C8_9ZZZZ</name>
<dbReference type="EMBL" id="LAZR01023611">
    <property type="protein sequence ID" value="KKL77925.1"/>
    <property type="molecule type" value="Genomic_DNA"/>
</dbReference>
<reference evidence="1" key="1">
    <citation type="journal article" date="2015" name="Nature">
        <title>Complex archaea that bridge the gap between prokaryotes and eukaryotes.</title>
        <authorList>
            <person name="Spang A."/>
            <person name="Saw J.H."/>
            <person name="Jorgensen S.L."/>
            <person name="Zaremba-Niedzwiedzka K."/>
            <person name="Martijn J."/>
            <person name="Lind A.E."/>
            <person name="van Eijk R."/>
            <person name="Schleper C."/>
            <person name="Guy L."/>
            <person name="Ettema T.J."/>
        </authorList>
    </citation>
    <scope>NUCLEOTIDE SEQUENCE</scope>
</reference>
<sequence length="137" mass="14995">MEVLTGRDQRKVACIARVEIDGQDVGGIGKPKFTLNPAFEVDGTEYLGQYVSFECEIFATGETMKKFIAGLPVNPKLKLTDVSGSEYTITCPDVHTYFGLEVIGDFEQASVITMGSYGIIHTDQFREMLTQNGVSNG</sequence>
<proteinExistence type="predicted"/>
<accession>A0A0F9H8C8</accession>
<protein>
    <submittedName>
        <fullName evidence="1">Uncharacterized protein</fullName>
    </submittedName>
</protein>
<organism evidence="1">
    <name type="scientific">marine sediment metagenome</name>
    <dbReference type="NCBI Taxonomy" id="412755"/>
    <lineage>
        <taxon>unclassified sequences</taxon>
        <taxon>metagenomes</taxon>
        <taxon>ecological metagenomes</taxon>
    </lineage>
</organism>
<dbReference type="AlphaFoldDB" id="A0A0F9H8C8"/>
<gene>
    <name evidence="1" type="ORF">LCGC14_2030020</name>
</gene>
<comment type="caution">
    <text evidence="1">The sequence shown here is derived from an EMBL/GenBank/DDBJ whole genome shotgun (WGS) entry which is preliminary data.</text>
</comment>